<feature type="transmembrane region" description="Helical" evidence="10">
    <location>
        <begin position="312"/>
        <end position="330"/>
    </location>
</feature>
<feature type="transmembrane region" description="Helical" evidence="10">
    <location>
        <begin position="392"/>
        <end position="422"/>
    </location>
</feature>
<dbReference type="InterPro" id="IPR013783">
    <property type="entry name" value="Ig-like_fold"/>
</dbReference>
<feature type="transmembrane region" description="Helical" evidence="10">
    <location>
        <begin position="259"/>
        <end position="280"/>
    </location>
</feature>
<keyword evidence="2" id="KW-0813">Transport</keyword>
<evidence type="ECO:0000256" key="4">
    <source>
        <dbReference type="ARBA" id="ARBA00022692"/>
    </source>
</evidence>
<keyword evidence="4 10" id="KW-0812">Transmembrane</keyword>
<proteinExistence type="inferred from homology"/>
<keyword evidence="6 10" id="KW-1133">Transmembrane helix</keyword>
<evidence type="ECO:0000256" key="1">
    <source>
        <dbReference type="ARBA" id="ARBA00004651"/>
    </source>
</evidence>
<name>A0A4Q2L186_9MICO</name>
<dbReference type="PANTHER" id="PTHR11795:SF449">
    <property type="entry name" value="BRANCHED-CHAIN AMINO ACID TRANSPORT PERMEASE PROTEIN LIVH-RELATED"/>
    <property type="match status" value="1"/>
</dbReference>
<feature type="region of interest" description="Disordered" evidence="9">
    <location>
        <begin position="1"/>
        <end position="26"/>
    </location>
</feature>
<sequence>MSIGRPDPGGHKPPGTLGGAVEPTQSVAKRSPRRWLVLLGILLSALTLSGIAASPAMADTVSTEDSTEEFEYFFTGNVTFDDEPLEGVRITVEGADDFEAETETDAEGRWRIGVPEKGEYELTLDEDTLPEGVVVAEGQATITSEFGLTKLKAVNFFLGEGQRTTTDFGAQVLIRFINGLNFGLLLALAAIGLSLIFGTTGLSNFAHAEMVTFGALMMLTFGVDLAFPIWLAIIIAIVLSAALGWTLDAVIWKPLRRRGVGLIQLMIVSIGLSLAIRYIYQFIYGGSTRQLPGATLASDIHLGPVSMSWVDLASMITSVVVLAAVAYFLLRTRIGKATRAVSDNASLAAASGIDVDRVIRIVWVMGAALAGLSGILWAYFRPGVSWDMGFQILLLIFAAVTLGGLGTAFGALVGSIIVGLFIEMSTLWLPSDMKYVGALVVLILVLLFRPQGILGRRERIG</sequence>
<dbReference type="AlphaFoldDB" id="A0A4Q2L186"/>
<evidence type="ECO:0000256" key="5">
    <source>
        <dbReference type="ARBA" id="ARBA00022970"/>
    </source>
</evidence>
<dbReference type="GO" id="GO:0005975">
    <property type="term" value="P:carbohydrate metabolic process"/>
    <property type="evidence" value="ECO:0007669"/>
    <property type="project" value="UniProtKB-ARBA"/>
</dbReference>
<evidence type="ECO:0000256" key="3">
    <source>
        <dbReference type="ARBA" id="ARBA00022475"/>
    </source>
</evidence>
<evidence type="ECO:0000313" key="12">
    <source>
        <dbReference type="Proteomes" id="UP000293865"/>
    </source>
</evidence>
<evidence type="ECO:0000256" key="2">
    <source>
        <dbReference type="ARBA" id="ARBA00022448"/>
    </source>
</evidence>
<feature type="transmembrane region" description="Helical" evidence="10">
    <location>
        <begin position="229"/>
        <end position="247"/>
    </location>
</feature>
<evidence type="ECO:0000256" key="8">
    <source>
        <dbReference type="ARBA" id="ARBA00037998"/>
    </source>
</evidence>
<dbReference type="OrthoDB" id="9807115at2"/>
<dbReference type="SUPFAM" id="SSF49478">
    <property type="entry name" value="Cna protein B-type domain"/>
    <property type="match status" value="1"/>
</dbReference>
<comment type="caution">
    <text evidence="11">The sequence shown here is derived from an EMBL/GenBank/DDBJ whole genome shotgun (WGS) entry which is preliminary data.</text>
</comment>
<keyword evidence="7 10" id="KW-0472">Membrane</keyword>
<dbReference type="PANTHER" id="PTHR11795">
    <property type="entry name" value="BRANCHED-CHAIN AMINO ACID TRANSPORT SYSTEM PERMEASE PROTEIN LIVH"/>
    <property type="match status" value="1"/>
</dbReference>
<dbReference type="Gene3D" id="2.60.40.10">
    <property type="entry name" value="Immunoglobulins"/>
    <property type="match status" value="1"/>
</dbReference>
<organism evidence="11 12">
    <name type="scientific">Agromyces albus</name>
    <dbReference type="NCBI Taxonomy" id="205332"/>
    <lineage>
        <taxon>Bacteria</taxon>
        <taxon>Bacillati</taxon>
        <taxon>Actinomycetota</taxon>
        <taxon>Actinomycetes</taxon>
        <taxon>Micrococcales</taxon>
        <taxon>Microbacteriaceae</taxon>
        <taxon>Agromyces</taxon>
    </lineage>
</organism>
<dbReference type="GO" id="GO:0006865">
    <property type="term" value="P:amino acid transport"/>
    <property type="evidence" value="ECO:0007669"/>
    <property type="project" value="UniProtKB-KW"/>
</dbReference>
<protein>
    <submittedName>
        <fullName evidence="11">Branched-chain amino acid ABC transporter permease</fullName>
    </submittedName>
</protein>
<feature type="transmembrane region" description="Helical" evidence="10">
    <location>
        <begin position="361"/>
        <end position="380"/>
    </location>
</feature>
<dbReference type="Pfam" id="PF02653">
    <property type="entry name" value="BPD_transp_2"/>
    <property type="match status" value="1"/>
</dbReference>
<evidence type="ECO:0000256" key="10">
    <source>
        <dbReference type="SAM" id="Phobius"/>
    </source>
</evidence>
<dbReference type="SUPFAM" id="SSF103473">
    <property type="entry name" value="MFS general substrate transporter"/>
    <property type="match status" value="1"/>
</dbReference>
<accession>A0A4Q2L186</accession>
<dbReference type="InterPro" id="IPR001851">
    <property type="entry name" value="ABC_transp_permease"/>
</dbReference>
<evidence type="ECO:0000256" key="6">
    <source>
        <dbReference type="ARBA" id="ARBA00022989"/>
    </source>
</evidence>
<keyword evidence="5" id="KW-0029">Amino-acid transport</keyword>
<dbReference type="InterPro" id="IPR052157">
    <property type="entry name" value="BCAA_transport_permease"/>
</dbReference>
<comment type="similarity">
    <text evidence="8">Belongs to the binding-protein-dependent transport system permease family. LivHM subfamily.</text>
</comment>
<gene>
    <name evidence="11" type="ORF">ESP51_11530</name>
</gene>
<feature type="transmembrane region" description="Helical" evidence="10">
    <location>
        <begin position="35"/>
        <end position="58"/>
    </location>
</feature>
<dbReference type="CDD" id="cd06582">
    <property type="entry name" value="TM_PBP1_LivH_like"/>
    <property type="match status" value="1"/>
</dbReference>
<keyword evidence="3" id="KW-1003">Cell membrane</keyword>
<dbReference type="GO" id="GO:0022857">
    <property type="term" value="F:transmembrane transporter activity"/>
    <property type="evidence" value="ECO:0007669"/>
    <property type="project" value="InterPro"/>
</dbReference>
<evidence type="ECO:0000256" key="7">
    <source>
        <dbReference type="ARBA" id="ARBA00023136"/>
    </source>
</evidence>
<feature type="transmembrane region" description="Helical" evidence="10">
    <location>
        <begin position="176"/>
        <end position="198"/>
    </location>
</feature>
<dbReference type="EMBL" id="SDPN01000019">
    <property type="protein sequence ID" value="RXZ69741.1"/>
    <property type="molecule type" value="Genomic_DNA"/>
</dbReference>
<dbReference type="InterPro" id="IPR036259">
    <property type="entry name" value="MFS_trans_sf"/>
</dbReference>
<evidence type="ECO:0000313" key="11">
    <source>
        <dbReference type="EMBL" id="RXZ69741.1"/>
    </source>
</evidence>
<dbReference type="Proteomes" id="UP000293865">
    <property type="component" value="Unassembled WGS sequence"/>
</dbReference>
<feature type="transmembrane region" description="Helical" evidence="10">
    <location>
        <begin position="434"/>
        <end position="454"/>
    </location>
</feature>
<keyword evidence="12" id="KW-1185">Reference proteome</keyword>
<comment type="subcellular location">
    <subcellularLocation>
        <location evidence="1">Cell membrane</location>
        <topology evidence="1">Multi-pass membrane protein</topology>
    </subcellularLocation>
</comment>
<reference evidence="11 12" key="1">
    <citation type="submission" date="2019-01" db="EMBL/GenBank/DDBJ databases">
        <title>Agromyces.</title>
        <authorList>
            <person name="Li J."/>
        </authorList>
    </citation>
    <scope>NUCLEOTIDE SEQUENCE [LARGE SCALE GENOMIC DNA]</scope>
    <source>
        <strain evidence="11 12">DSM 15934</strain>
    </source>
</reference>
<evidence type="ECO:0000256" key="9">
    <source>
        <dbReference type="SAM" id="MobiDB-lite"/>
    </source>
</evidence>
<dbReference type="GO" id="GO:0005886">
    <property type="term" value="C:plasma membrane"/>
    <property type="evidence" value="ECO:0007669"/>
    <property type="project" value="UniProtKB-SubCell"/>
</dbReference>